<keyword evidence="3" id="KW-1185">Reference proteome</keyword>
<evidence type="ECO:0000313" key="2">
    <source>
        <dbReference type="EMBL" id="ACL58546.1"/>
    </source>
</evidence>
<name>B8IQ46_METNO</name>
<dbReference type="InterPro" id="IPR027383">
    <property type="entry name" value="Znf_put"/>
</dbReference>
<sequence length="84" mass="9093">MPLMRCRDVAERAGALIDGEAGFATRMRLRLHLAACAPCRRFVAQLRATQRLLRGAAPPALDPEREEALVAAALRGTDEPGGRI</sequence>
<dbReference type="InterPro" id="IPR041916">
    <property type="entry name" value="Anti_sigma_zinc_sf"/>
</dbReference>
<feature type="domain" description="Putative zinc-finger" evidence="1">
    <location>
        <begin position="6"/>
        <end position="40"/>
    </location>
</feature>
<dbReference type="eggNOG" id="COG5660">
    <property type="taxonomic scope" value="Bacteria"/>
</dbReference>
<keyword evidence="2" id="KW-0472">Membrane</keyword>
<dbReference type="AlphaFoldDB" id="B8IQ46"/>
<dbReference type="STRING" id="460265.Mnod_3637"/>
<dbReference type="Gene3D" id="1.10.10.1320">
    <property type="entry name" value="Anti-sigma factor, zinc-finger domain"/>
    <property type="match status" value="1"/>
</dbReference>
<protein>
    <submittedName>
        <fullName evidence="2">Putative transmembrane anti-sigma factor</fullName>
    </submittedName>
</protein>
<accession>B8IQ46</accession>
<evidence type="ECO:0000313" key="3">
    <source>
        <dbReference type="Proteomes" id="UP000008207"/>
    </source>
</evidence>
<dbReference type="OrthoDB" id="8374021at2"/>
<gene>
    <name evidence="2" type="ordered locus">Mnod_3637</name>
</gene>
<dbReference type="KEGG" id="mno:Mnod_3637"/>
<dbReference type="Proteomes" id="UP000008207">
    <property type="component" value="Chromosome"/>
</dbReference>
<evidence type="ECO:0000259" key="1">
    <source>
        <dbReference type="Pfam" id="PF13490"/>
    </source>
</evidence>
<dbReference type="RefSeq" id="WP_015930202.1">
    <property type="nucleotide sequence ID" value="NC_011894.1"/>
</dbReference>
<dbReference type="HOGENOM" id="CLU_2523737_0_0_5"/>
<organism evidence="2 3">
    <name type="scientific">Methylobacterium nodulans (strain LMG 21967 / CNCM I-2342 / ORS 2060)</name>
    <dbReference type="NCBI Taxonomy" id="460265"/>
    <lineage>
        <taxon>Bacteria</taxon>
        <taxon>Pseudomonadati</taxon>
        <taxon>Pseudomonadota</taxon>
        <taxon>Alphaproteobacteria</taxon>
        <taxon>Hyphomicrobiales</taxon>
        <taxon>Methylobacteriaceae</taxon>
        <taxon>Methylobacterium</taxon>
    </lineage>
</organism>
<dbReference type="EMBL" id="CP001349">
    <property type="protein sequence ID" value="ACL58546.1"/>
    <property type="molecule type" value="Genomic_DNA"/>
</dbReference>
<proteinExistence type="predicted"/>
<keyword evidence="2" id="KW-0812">Transmembrane</keyword>
<reference evidence="2 3" key="1">
    <citation type="submission" date="2009-01" db="EMBL/GenBank/DDBJ databases">
        <title>Complete sequence of chromosome of Methylobacterium nodulans ORS 2060.</title>
        <authorList>
            <consortium name="US DOE Joint Genome Institute"/>
            <person name="Lucas S."/>
            <person name="Copeland A."/>
            <person name="Lapidus A."/>
            <person name="Glavina del Rio T."/>
            <person name="Dalin E."/>
            <person name="Tice H."/>
            <person name="Bruce D."/>
            <person name="Goodwin L."/>
            <person name="Pitluck S."/>
            <person name="Sims D."/>
            <person name="Brettin T."/>
            <person name="Detter J.C."/>
            <person name="Han C."/>
            <person name="Larimer F."/>
            <person name="Land M."/>
            <person name="Hauser L."/>
            <person name="Kyrpides N."/>
            <person name="Ivanova N."/>
            <person name="Marx C.J."/>
            <person name="Richardson P."/>
        </authorList>
    </citation>
    <scope>NUCLEOTIDE SEQUENCE [LARGE SCALE GENOMIC DNA]</scope>
    <source>
        <strain evidence="3">LMG 21967 / CNCM I-2342 / ORS 2060</strain>
    </source>
</reference>
<dbReference type="Pfam" id="PF13490">
    <property type="entry name" value="zf-HC2"/>
    <property type="match status" value="1"/>
</dbReference>